<dbReference type="InterPro" id="IPR023010">
    <property type="entry name" value="GcvPA"/>
</dbReference>
<keyword evidence="1" id="KW-0560">Oxidoreductase</keyword>
<dbReference type="Proteomes" id="UP000092021">
    <property type="component" value="Unassembled WGS sequence"/>
</dbReference>
<dbReference type="GO" id="GO:0004375">
    <property type="term" value="F:glycine dehydrogenase (decarboxylating) activity"/>
    <property type="evidence" value="ECO:0007669"/>
    <property type="project" value="InterPro"/>
</dbReference>
<feature type="domain" description="Glycine cleavage system P-protein N-terminal" evidence="2">
    <location>
        <begin position="1"/>
        <end position="143"/>
    </location>
</feature>
<gene>
    <name evidence="3" type="ORF">A5N15_02485</name>
</gene>
<dbReference type="InterPro" id="IPR015422">
    <property type="entry name" value="PyrdxlP-dep_Trfase_small"/>
</dbReference>
<dbReference type="InterPro" id="IPR015421">
    <property type="entry name" value="PyrdxlP-dep_Trfase_major"/>
</dbReference>
<name>A0A657IWU0_9MICC</name>
<dbReference type="Gene3D" id="3.40.640.10">
    <property type="entry name" value="Type I PLP-dependent aspartate aminotransferase-like (Major domain)"/>
    <property type="match status" value="1"/>
</dbReference>
<evidence type="ECO:0000259" key="2">
    <source>
        <dbReference type="Pfam" id="PF02347"/>
    </source>
</evidence>
<evidence type="ECO:0000313" key="4">
    <source>
        <dbReference type="Proteomes" id="UP000092021"/>
    </source>
</evidence>
<organism evidence="3 4">
    <name type="scientific">Rothia kristinae</name>
    <dbReference type="NCBI Taxonomy" id="37923"/>
    <lineage>
        <taxon>Bacteria</taxon>
        <taxon>Bacillati</taxon>
        <taxon>Actinomycetota</taxon>
        <taxon>Actinomycetes</taxon>
        <taxon>Micrococcales</taxon>
        <taxon>Micrococcaceae</taxon>
        <taxon>Rothia</taxon>
    </lineage>
</organism>
<reference evidence="3 4" key="1">
    <citation type="submission" date="2016-04" db="EMBL/GenBank/DDBJ databases">
        <title>Identification of putative biosynthetic pathways for the production of bioactive secondary metabolites by the marine actinomycete Kocuria kristinae RUTW2-3.</title>
        <authorList>
            <person name="Waterworth S.C."/>
            <person name="Walmsley T.A."/>
            <person name="Matongo T."/>
            <person name="Davies-Coleman M.T."/>
            <person name="Dorrington R.A."/>
        </authorList>
    </citation>
    <scope>NUCLEOTIDE SEQUENCE [LARGE SCALE GENOMIC DNA]</scope>
    <source>
        <strain evidence="3 4">RUTW4-5</strain>
    </source>
</reference>
<accession>A0A657IWU0</accession>
<dbReference type="InterPro" id="IPR015424">
    <property type="entry name" value="PyrdxlP-dep_Trfase"/>
</dbReference>
<dbReference type="PANTHER" id="PTHR42806">
    <property type="entry name" value="GLYCINE CLEAVAGE SYSTEM P-PROTEIN"/>
    <property type="match status" value="1"/>
</dbReference>
<dbReference type="Gene3D" id="3.90.1150.10">
    <property type="entry name" value="Aspartate Aminotransferase, domain 1"/>
    <property type="match status" value="1"/>
</dbReference>
<dbReference type="GO" id="GO:0009116">
    <property type="term" value="P:nucleoside metabolic process"/>
    <property type="evidence" value="ECO:0007669"/>
    <property type="project" value="InterPro"/>
</dbReference>
<proteinExistence type="predicted"/>
<dbReference type="PANTHER" id="PTHR42806:SF1">
    <property type="entry name" value="GLYCINE DEHYDROGENASE (DECARBOXYLATING)"/>
    <property type="match status" value="1"/>
</dbReference>
<dbReference type="EMBL" id="LWGZ01000217">
    <property type="protein sequence ID" value="OAX67000.1"/>
    <property type="molecule type" value="Genomic_DNA"/>
</dbReference>
<dbReference type="Pfam" id="PF02347">
    <property type="entry name" value="GDC-P"/>
    <property type="match status" value="1"/>
</dbReference>
<evidence type="ECO:0000313" key="3">
    <source>
        <dbReference type="EMBL" id="OAX67000.1"/>
    </source>
</evidence>
<dbReference type="AlphaFoldDB" id="A0A657IWU0"/>
<sequence>MLADLGRDSLDALIDAAVPGSVRRADELTLPGLEEPLDETAALARIRELAAKNTVRAQMIGQGYHETVTPAVLRRNILENPAWYTSYTPYQAEISQGRLEALLNFQNAMMDLTGLDIANASMLDEATSAAEAVLLMHRANRRSSGGSRCWTPGCCRRPCRSPGAGWTPWVWSTAPWTSPRASPCPRSRSSGCC</sequence>
<protein>
    <recommendedName>
        <fullName evidence="2">Glycine cleavage system P-protein N-terminal domain-containing protein</fullName>
    </recommendedName>
</protein>
<comment type="caution">
    <text evidence="3">The sequence shown here is derived from an EMBL/GenBank/DDBJ whole genome shotgun (WGS) entry which is preliminary data.</text>
</comment>
<dbReference type="InterPro" id="IPR049315">
    <property type="entry name" value="GDC-P_N"/>
</dbReference>
<evidence type="ECO:0000256" key="1">
    <source>
        <dbReference type="ARBA" id="ARBA00023002"/>
    </source>
</evidence>
<dbReference type="SUPFAM" id="SSF53383">
    <property type="entry name" value="PLP-dependent transferases"/>
    <property type="match status" value="1"/>
</dbReference>